<feature type="signal peptide" evidence="11">
    <location>
        <begin position="1"/>
        <end position="20"/>
    </location>
</feature>
<sequence length="172" mass="18509">MAAFLKTLVLCLALVHLSEAREFHVGNSWQIPSSPDAFDKWAQKNRFEIGDSIVLKYDGKKDSVVEVNEADYRSCIKANPIKTYNDGNTKITLEKSGLFFFISGAEGHCEKGQKLEVRVLSANHHPHSTVAPAPSPVAHHHHAPAPAPHNGGATLQFGVLGGVAAALVIALV</sequence>
<dbReference type="Gene3D" id="2.60.40.420">
    <property type="entry name" value="Cupredoxins - blue copper proteins"/>
    <property type="match status" value="1"/>
</dbReference>
<dbReference type="Proteomes" id="UP001190926">
    <property type="component" value="Unassembled WGS sequence"/>
</dbReference>
<keyword evidence="8" id="KW-0449">Lipoprotein</keyword>
<dbReference type="PANTHER" id="PTHR33021">
    <property type="entry name" value="BLUE COPPER PROTEIN"/>
    <property type="match status" value="1"/>
</dbReference>
<dbReference type="SUPFAM" id="SSF49503">
    <property type="entry name" value="Cupredoxins"/>
    <property type="match status" value="1"/>
</dbReference>
<evidence type="ECO:0000256" key="6">
    <source>
        <dbReference type="ARBA" id="ARBA00023157"/>
    </source>
</evidence>
<protein>
    <recommendedName>
        <fullName evidence="12">Phytocyanin domain-containing protein</fullName>
    </recommendedName>
</protein>
<evidence type="ECO:0000256" key="10">
    <source>
        <dbReference type="SAM" id="MobiDB-lite"/>
    </source>
</evidence>
<comment type="caution">
    <text evidence="13">The sequence shown here is derived from an EMBL/GenBank/DDBJ whole genome shotgun (WGS) entry which is preliminary data.</text>
</comment>
<evidence type="ECO:0000313" key="14">
    <source>
        <dbReference type="Proteomes" id="UP001190926"/>
    </source>
</evidence>
<keyword evidence="6" id="KW-1015">Disulfide bond</keyword>
<evidence type="ECO:0000256" key="8">
    <source>
        <dbReference type="ARBA" id="ARBA00023288"/>
    </source>
</evidence>
<evidence type="ECO:0000256" key="2">
    <source>
        <dbReference type="ARBA" id="ARBA00022475"/>
    </source>
</evidence>
<evidence type="ECO:0000256" key="5">
    <source>
        <dbReference type="ARBA" id="ARBA00023136"/>
    </source>
</evidence>
<comment type="subcellular location">
    <subcellularLocation>
        <location evidence="1">Cell membrane</location>
        <topology evidence="1">Lipid-anchor</topology>
        <topology evidence="1">GPI-anchor</topology>
    </subcellularLocation>
</comment>
<evidence type="ECO:0000313" key="13">
    <source>
        <dbReference type="EMBL" id="KAH6835946.1"/>
    </source>
</evidence>
<keyword evidence="5" id="KW-0472">Membrane</keyword>
<dbReference type="AlphaFoldDB" id="A0AAD4PE45"/>
<dbReference type="InterPro" id="IPR003245">
    <property type="entry name" value="Phytocyanin_dom"/>
</dbReference>
<dbReference type="GO" id="GO:0005886">
    <property type="term" value="C:plasma membrane"/>
    <property type="evidence" value="ECO:0007669"/>
    <property type="project" value="UniProtKB-SubCell"/>
</dbReference>
<dbReference type="PANTHER" id="PTHR33021:SF505">
    <property type="entry name" value="EARLY NODULIN-LIKE PROTEIN 1"/>
    <property type="match status" value="1"/>
</dbReference>
<keyword evidence="14" id="KW-1185">Reference proteome</keyword>
<dbReference type="InterPro" id="IPR039391">
    <property type="entry name" value="Phytocyanin-like"/>
</dbReference>
<keyword evidence="3" id="KW-0336">GPI-anchor</keyword>
<feature type="chain" id="PRO_5042158570" description="Phytocyanin domain-containing protein" evidence="11">
    <location>
        <begin position="21"/>
        <end position="172"/>
    </location>
</feature>
<organism evidence="13 14">
    <name type="scientific">Perilla frutescens var. hirtella</name>
    <name type="common">Perilla citriodora</name>
    <name type="synonym">Perilla setoyensis</name>
    <dbReference type="NCBI Taxonomy" id="608512"/>
    <lineage>
        <taxon>Eukaryota</taxon>
        <taxon>Viridiplantae</taxon>
        <taxon>Streptophyta</taxon>
        <taxon>Embryophyta</taxon>
        <taxon>Tracheophyta</taxon>
        <taxon>Spermatophyta</taxon>
        <taxon>Magnoliopsida</taxon>
        <taxon>eudicotyledons</taxon>
        <taxon>Gunneridae</taxon>
        <taxon>Pentapetalae</taxon>
        <taxon>asterids</taxon>
        <taxon>lamiids</taxon>
        <taxon>Lamiales</taxon>
        <taxon>Lamiaceae</taxon>
        <taxon>Nepetoideae</taxon>
        <taxon>Elsholtzieae</taxon>
        <taxon>Perilla</taxon>
    </lineage>
</organism>
<reference evidence="13 14" key="1">
    <citation type="journal article" date="2021" name="Nat. Commun.">
        <title>Incipient diploidization of the medicinal plant Perilla within 10,000 years.</title>
        <authorList>
            <person name="Zhang Y."/>
            <person name="Shen Q."/>
            <person name="Leng L."/>
            <person name="Zhang D."/>
            <person name="Chen S."/>
            <person name="Shi Y."/>
            <person name="Ning Z."/>
            <person name="Chen S."/>
        </authorList>
    </citation>
    <scope>NUCLEOTIDE SEQUENCE [LARGE SCALE GENOMIC DNA]</scope>
    <source>
        <strain evidence="14">cv. PC099</strain>
    </source>
</reference>
<proteinExistence type="inferred from homology"/>
<evidence type="ECO:0000256" key="1">
    <source>
        <dbReference type="ARBA" id="ARBA00004609"/>
    </source>
</evidence>
<comment type="similarity">
    <text evidence="9">Belongs to the early nodulin-like (ENODL) family.</text>
</comment>
<keyword evidence="2" id="KW-1003">Cell membrane</keyword>
<evidence type="ECO:0000259" key="12">
    <source>
        <dbReference type="PROSITE" id="PS51485"/>
    </source>
</evidence>
<dbReference type="FunFam" id="2.60.40.420:FF:000010">
    <property type="entry name" value="Early nodulin-like protein 1"/>
    <property type="match status" value="1"/>
</dbReference>
<dbReference type="EMBL" id="SDAM02000029">
    <property type="protein sequence ID" value="KAH6835946.1"/>
    <property type="molecule type" value="Genomic_DNA"/>
</dbReference>
<evidence type="ECO:0000256" key="11">
    <source>
        <dbReference type="SAM" id="SignalP"/>
    </source>
</evidence>
<keyword evidence="4 11" id="KW-0732">Signal</keyword>
<dbReference type="InterPro" id="IPR008972">
    <property type="entry name" value="Cupredoxin"/>
</dbReference>
<dbReference type="PROSITE" id="PS51485">
    <property type="entry name" value="PHYTOCYANIN"/>
    <property type="match status" value="1"/>
</dbReference>
<evidence type="ECO:0000256" key="4">
    <source>
        <dbReference type="ARBA" id="ARBA00022729"/>
    </source>
</evidence>
<feature type="region of interest" description="Disordered" evidence="10">
    <location>
        <begin position="126"/>
        <end position="149"/>
    </location>
</feature>
<dbReference type="Pfam" id="PF02298">
    <property type="entry name" value="Cu_bind_like"/>
    <property type="match status" value="1"/>
</dbReference>
<keyword evidence="7" id="KW-0325">Glycoprotein</keyword>
<feature type="domain" description="Phytocyanin" evidence="12">
    <location>
        <begin position="21"/>
        <end position="121"/>
    </location>
</feature>
<accession>A0AAD4PE45</accession>
<evidence type="ECO:0000256" key="9">
    <source>
        <dbReference type="ARBA" id="ARBA00035011"/>
    </source>
</evidence>
<gene>
    <name evidence="13" type="ORF">C2S53_002729</name>
</gene>
<dbReference type="InterPro" id="IPR041846">
    <property type="entry name" value="ENL_dom"/>
</dbReference>
<dbReference type="GO" id="GO:0098552">
    <property type="term" value="C:side of membrane"/>
    <property type="evidence" value="ECO:0007669"/>
    <property type="project" value="UniProtKB-KW"/>
</dbReference>
<name>A0AAD4PE45_PERFH</name>
<dbReference type="GO" id="GO:0009055">
    <property type="term" value="F:electron transfer activity"/>
    <property type="evidence" value="ECO:0007669"/>
    <property type="project" value="InterPro"/>
</dbReference>
<dbReference type="CDD" id="cd11019">
    <property type="entry name" value="OsENODL1_like"/>
    <property type="match status" value="1"/>
</dbReference>
<evidence type="ECO:0000256" key="7">
    <source>
        <dbReference type="ARBA" id="ARBA00023180"/>
    </source>
</evidence>
<evidence type="ECO:0000256" key="3">
    <source>
        <dbReference type="ARBA" id="ARBA00022622"/>
    </source>
</evidence>